<dbReference type="InterPro" id="IPR007280">
    <property type="entry name" value="Peptidase_C_arc/bac"/>
</dbReference>
<dbReference type="OrthoDB" id="237792at2"/>
<evidence type="ECO:0000313" key="5">
    <source>
        <dbReference type="Proteomes" id="UP000315010"/>
    </source>
</evidence>
<dbReference type="Proteomes" id="UP000315010">
    <property type="component" value="Unassembled WGS sequence"/>
</dbReference>
<dbReference type="EMBL" id="SJPJ01000001">
    <property type="protein sequence ID" value="TWT82139.1"/>
    <property type="molecule type" value="Genomic_DNA"/>
</dbReference>
<keyword evidence="2" id="KW-0732">Signal</keyword>
<evidence type="ECO:0000256" key="2">
    <source>
        <dbReference type="SAM" id="SignalP"/>
    </source>
</evidence>
<dbReference type="AlphaFoldDB" id="A0A5C5Z431"/>
<organism evidence="4 5">
    <name type="scientific">Novipirellula herctigrandis</name>
    <dbReference type="NCBI Taxonomy" id="2527986"/>
    <lineage>
        <taxon>Bacteria</taxon>
        <taxon>Pseudomonadati</taxon>
        <taxon>Planctomycetota</taxon>
        <taxon>Planctomycetia</taxon>
        <taxon>Pirellulales</taxon>
        <taxon>Pirellulaceae</taxon>
        <taxon>Novipirellula</taxon>
    </lineage>
</organism>
<gene>
    <name evidence="4" type="ORF">CA13_36000</name>
</gene>
<feature type="compositionally biased region" description="Basic and acidic residues" evidence="1">
    <location>
        <begin position="804"/>
        <end position="814"/>
    </location>
</feature>
<keyword evidence="5" id="KW-1185">Reference proteome</keyword>
<feature type="signal peptide" evidence="2">
    <location>
        <begin position="1"/>
        <end position="24"/>
    </location>
</feature>
<dbReference type="RefSeq" id="WP_146398459.1">
    <property type="nucleotide sequence ID" value="NZ_SJPJ01000001.1"/>
</dbReference>
<sequence length="814" mass="87760" precursor="true">MKPSFRHTAIFLVAICFASSNAFATFPIVERLSPLGVVRGEESTITLVGKRVGDAHQVLTDLSGITIIEVKPIDNQKVEVKLKADATLAPGLYPIRLVTKGGIANLRLLGVGTMPIVNETEPNSDFNKSQPIELNRTVEGVIDREDVDHFQVKLAAGQTLNAEIEGIRLAYSLNNRNILDPYIAILDERRFEVASSDDSALLGQDGVCSFTATEAGTYTVLVRDSSFGGSSVCGYRLHVGTFPRPVAAIPGGGLPGSTLNAKLIALDGDSSDAAVLLPSKPEERWPVVTENEHGISPSPNWIRVNSLPVMVEQEPNNDSRKPNVFTVPAAFCGTVDQANDFDCFGFECKKGEKYRIAVFSRDVLRSPLDAVVNVFDPNNKGVLYSDDIAGKMDPFLELNVATDGMHTVRIFDHLRGGGPSHQYRIEVTKSNPEFDLSLKELRRDEAQVVSVPIGGQMAMMVTAARRGYNGEINMELAGLPDKVTPTTYPIPAGRPEIPILLTATSDATHSASLFEIAAVGNEKNPGVIGELGQTHKLVAGQNRRVMWGYTTDRAAVAVTDAAPFSIEFVQPKTAIVRNGSKSLVVRINKKDGFDEAVSFKTLYNPPGIGINNSRTIAKGKTEVEIPITANGGAAIGSWPLIMIAKYSTKNGPAEMATPPIMLDIQSQLFKFQFPRATAELGTEAVVAVDVEVLGDLPGKAEVQLVGIPNGVTSPAAVQQVTKETTSLTFPIVVAADAKPGNHKTLVCQARVKVGDEVIVQTVGTGELRVDKPLPPKVEEAPKVKEAPKPVEKKPVQAKPLTRIEQLRQMKKEQR</sequence>
<accession>A0A5C5Z431</accession>
<reference evidence="4 5" key="1">
    <citation type="submission" date="2019-02" db="EMBL/GenBank/DDBJ databases">
        <title>Deep-cultivation of Planctomycetes and their phenomic and genomic characterization uncovers novel biology.</title>
        <authorList>
            <person name="Wiegand S."/>
            <person name="Jogler M."/>
            <person name="Boedeker C."/>
            <person name="Pinto D."/>
            <person name="Vollmers J."/>
            <person name="Rivas-Marin E."/>
            <person name="Kohn T."/>
            <person name="Peeters S.H."/>
            <person name="Heuer A."/>
            <person name="Rast P."/>
            <person name="Oberbeckmann S."/>
            <person name="Bunk B."/>
            <person name="Jeske O."/>
            <person name="Meyerdierks A."/>
            <person name="Storesund J.E."/>
            <person name="Kallscheuer N."/>
            <person name="Luecker S."/>
            <person name="Lage O.M."/>
            <person name="Pohl T."/>
            <person name="Merkel B.J."/>
            <person name="Hornburger P."/>
            <person name="Mueller R.-W."/>
            <person name="Bruemmer F."/>
            <person name="Labrenz M."/>
            <person name="Spormann A.M."/>
            <person name="Op Den Camp H."/>
            <person name="Overmann J."/>
            <person name="Amann R."/>
            <person name="Jetten M.S.M."/>
            <person name="Mascher T."/>
            <person name="Medema M.H."/>
            <person name="Devos D.P."/>
            <person name="Kaster A.-K."/>
            <person name="Ovreas L."/>
            <person name="Rohde M."/>
            <person name="Galperin M.Y."/>
            <person name="Jogler C."/>
        </authorList>
    </citation>
    <scope>NUCLEOTIDE SEQUENCE [LARGE SCALE GENOMIC DNA]</scope>
    <source>
        <strain evidence="4 5">CA13</strain>
    </source>
</reference>
<feature type="region of interest" description="Disordered" evidence="1">
    <location>
        <begin position="770"/>
        <end position="814"/>
    </location>
</feature>
<feature type="domain" description="Peptidase C-terminal archaeal/bacterial" evidence="3">
    <location>
        <begin position="146"/>
        <end position="223"/>
    </location>
</feature>
<comment type="caution">
    <text evidence="4">The sequence shown here is derived from an EMBL/GenBank/DDBJ whole genome shotgun (WGS) entry which is preliminary data.</text>
</comment>
<name>A0A5C5Z431_9BACT</name>
<protein>
    <recommendedName>
        <fullName evidence="3">Peptidase C-terminal archaeal/bacterial domain-containing protein</fullName>
    </recommendedName>
</protein>
<evidence type="ECO:0000256" key="1">
    <source>
        <dbReference type="SAM" id="MobiDB-lite"/>
    </source>
</evidence>
<evidence type="ECO:0000313" key="4">
    <source>
        <dbReference type="EMBL" id="TWT82139.1"/>
    </source>
</evidence>
<dbReference type="Pfam" id="PF04151">
    <property type="entry name" value="PPC"/>
    <property type="match status" value="1"/>
</dbReference>
<feature type="compositionally biased region" description="Basic and acidic residues" evidence="1">
    <location>
        <begin position="770"/>
        <end position="794"/>
    </location>
</feature>
<proteinExistence type="predicted"/>
<feature type="chain" id="PRO_5023149527" description="Peptidase C-terminal archaeal/bacterial domain-containing protein" evidence="2">
    <location>
        <begin position="25"/>
        <end position="814"/>
    </location>
</feature>
<evidence type="ECO:0000259" key="3">
    <source>
        <dbReference type="Pfam" id="PF04151"/>
    </source>
</evidence>
<dbReference type="Gene3D" id="2.60.120.380">
    <property type="match status" value="2"/>
</dbReference>